<dbReference type="EMBL" id="JRAK01000062">
    <property type="protein sequence ID" value="KGN89308.1"/>
    <property type="molecule type" value="Genomic_DNA"/>
</dbReference>
<dbReference type="RefSeq" id="WP_039424129.1">
    <property type="nucleotide sequence ID" value="NZ_JRAK01000062.1"/>
</dbReference>
<evidence type="ECO:0000313" key="2">
    <source>
        <dbReference type="Proteomes" id="UP000030146"/>
    </source>
</evidence>
<gene>
    <name evidence="1" type="ORF">HR15_04205</name>
</gene>
<sequence>MNLKKIPRQDLEEMFETFLSSIDDYIENILEISAYKGYNLDFSLESLSDLEKYISTSNINADDERINDLAAYLGEVIRKNIGGNWKCSLDLKYNSIFYGKPVIAEYTTPNDLEFSPFDCILNYISEPNANYFINIIENDLDDVPLNLDDIPTEE</sequence>
<name>A0A0A2FE92_9PORP</name>
<proteinExistence type="predicted"/>
<keyword evidence="2" id="KW-1185">Reference proteome</keyword>
<protein>
    <submittedName>
        <fullName evidence="1">Uncharacterized protein</fullName>
    </submittedName>
</protein>
<organism evidence="1 2">
    <name type="scientific">Porphyromonas gulae</name>
    <dbReference type="NCBI Taxonomy" id="111105"/>
    <lineage>
        <taxon>Bacteria</taxon>
        <taxon>Pseudomonadati</taxon>
        <taxon>Bacteroidota</taxon>
        <taxon>Bacteroidia</taxon>
        <taxon>Bacteroidales</taxon>
        <taxon>Porphyromonadaceae</taxon>
        <taxon>Porphyromonas</taxon>
    </lineage>
</organism>
<dbReference type="AlphaFoldDB" id="A0A0A2FE92"/>
<accession>A0A0A2FE92</accession>
<comment type="caution">
    <text evidence="1">The sequence shown here is derived from an EMBL/GenBank/DDBJ whole genome shotgun (WGS) entry which is preliminary data.</text>
</comment>
<evidence type="ECO:0000313" key="1">
    <source>
        <dbReference type="EMBL" id="KGN89308.1"/>
    </source>
</evidence>
<reference evidence="1 2" key="1">
    <citation type="submission" date="2014-08" db="EMBL/GenBank/DDBJ databases">
        <title>Porphyromonas gulae strain:COT-052_OH3439 Genome sequencing.</title>
        <authorList>
            <person name="Wallis C."/>
            <person name="Deusch O."/>
            <person name="O'Flynn C."/>
            <person name="Davis I."/>
            <person name="Jospin G."/>
            <person name="Darling A.E."/>
            <person name="Coil D.A."/>
            <person name="Alexiev A."/>
            <person name="Horsfall A."/>
            <person name="Kirkwood N."/>
            <person name="Harris S."/>
            <person name="Eisen J.A."/>
        </authorList>
    </citation>
    <scope>NUCLEOTIDE SEQUENCE [LARGE SCALE GENOMIC DNA]</scope>
    <source>
        <strain evidence="2">COT-052 OH3439</strain>
    </source>
</reference>
<dbReference type="Proteomes" id="UP000030146">
    <property type="component" value="Unassembled WGS sequence"/>
</dbReference>